<keyword evidence="5" id="KW-0653">Protein transport</keyword>
<keyword evidence="13" id="KW-1185">Reference proteome</keyword>
<dbReference type="InterPro" id="IPR012476">
    <property type="entry name" value="GLE1"/>
</dbReference>
<feature type="compositionally biased region" description="Pro residues" evidence="11">
    <location>
        <begin position="32"/>
        <end position="45"/>
    </location>
</feature>
<feature type="region of interest" description="Disordered" evidence="11">
    <location>
        <begin position="239"/>
        <end position="322"/>
    </location>
</feature>
<comment type="similarity">
    <text evidence="2">Belongs to the GLE1 family.</text>
</comment>
<dbReference type="EMBL" id="BDRX01000056">
    <property type="protein sequence ID" value="GBF94860.1"/>
    <property type="molecule type" value="Genomic_DNA"/>
</dbReference>
<evidence type="ECO:0000256" key="5">
    <source>
        <dbReference type="ARBA" id="ARBA00022927"/>
    </source>
</evidence>
<sequence length="651" mass="70152">MWRGQVDGEVLSPQRQPVFDSPSPARRQCPGPAAPVPTGRPPQSPAGPSSSYGVPPDPAERLRQQRRQSGASAGTPQSDQPQRSRSVSFRVPDDDDSDSDAGGGGAGDDGGATSGLRGPPRSAAVTSSSGRRHPPDPVHTVHLARTRELKRQVQASFNATTAQLQVELHQIESDLRQELQRVAAEAEGKQTEWHQQHEQALAKLAAAKQRREEQLSLACDSAEQRQLLAEARRQREAQARAEAEARAAEALRQEEERRRQEDAAKCRAEEEAKAKAEAEARRAAAEAAAQQQQQEQRQQQQPGAASAAAPAPKPAAAASGAAAGDLKAAPGALEWERQMAEKLKAAEAVVADLMTKPELKAQRRMVEKRVTLIVSQIAGTQQQISDKVDDLLRLLASCPDEATKTLTCLTLATRMVSQCDSQVANCPTFAFPLAVVCVRVGSQVPLFVDLLVAKLHQACILTVPKYFTYRPGGAVSEADHFSRLGYALVDDAKRPGHKRLETTDEYAVRVAAHLHLYAALLGTPGGDARAPHPHPAANGWAWMARHLNALPATRVTAAALHAFLDHAGFALGATYRRQFAKLLSLVRGPWLQDLSARDDDAAAVATRIATYLDDRCFQRAPEGLSIKKTDVSSWWGQREEPGAGGGGGGRW</sequence>
<dbReference type="Proteomes" id="UP000247498">
    <property type="component" value="Unassembled WGS sequence"/>
</dbReference>
<evidence type="ECO:0000256" key="8">
    <source>
        <dbReference type="ARBA" id="ARBA00023242"/>
    </source>
</evidence>
<evidence type="ECO:0000256" key="10">
    <source>
        <dbReference type="ARBA" id="ARBA00029983"/>
    </source>
</evidence>
<dbReference type="STRING" id="307507.A0A2V0PAG9"/>
<dbReference type="AlphaFoldDB" id="A0A2V0PAG9"/>
<proteinExistence type="inferred from homology"/>
<evidence type="ECO:0000256" key="7">
    <source>
        <dbReference type="ARBA" id="ARBA00023132"/>
    </source>
</evidence>
<dbReference type="GO" id="GO:0031369">
    <property type="term" value="F:translation initiation factor binding"/>
    <property type="evidence" value="ECO:0007669"/>
    <property type="project" value="TreeGrafter"/>
</dbReference>
<feature type="compositionally biased region" description="Gly residues" evidence="11">
    <location>
        <begin position="101"/>
        <end position="113"/>
    </location>
</feature>
<dbReference type="GO" id="GO:0044614">
    <property type="term" value="C:nuclear pore cytoplasmic filaments"/>
    <property type="evidence" value="ECO:0007669"/>
    <property type="project" value="TreeGrafter"/>
</dbReference>
<evidence type="ECO:0000256" key="11">
    <source>
        <dbReference type="SAM" id="MobiDB-lite"/>
    </source>
</evidence>
<dbReference type="InterPro" id="IPR038506">
    <property type="entry name" value="GLE1-like_sf"/>
</dbReference>
<gene>
    <name evidence="12" type="ORF">Rsub_08032</name>
</gene>
<evidence type="ECO:0000256" key="4">
    <source>
        <dbReference type="ARBA" id="ARBA00022816"/>
    </source>
</evidence>
<evidence type="ECO:0000256" key="3">
    <source>
        <dbReference type="ARBA" id="ARBA00022448"/>
    </source>
</evidence>
<keyword evidence="3" id="KW-0813">Transport</keyword>
<keyword evidence="6" id="KW-0811">Translocation</keyword>
<dbReference type="InParanoid" id="A0A2V0PAG9"/>
<dbReference type="GO" id="GO:0000822">
    <property type="term" value="F:inositol hexakisphosphate binding"/>
    <property type="evidence" value="ECO:0007669"/>
    <property type="project" value="TreeGrafter"/>
</dbReference>
<name>A0A2V0PAG9_9CHLO</name>
<dbReference type="PANTHER" id="PTHR12960">
    <property type="entry name" value="GLE-1-RELATED"/>
    <property type="match status" value="1"/>
</dbReference>
<dbReference type="GO" id="GO:0005737">
    <property type="term" value="C:cytoplasm"/>
    <property type="evidence" value="ECO:0007669"/>
    <property type="project" value="TreeGrafter"/>
</dbReference>
<comment type="subcellular location">
    <subcellularLocation>
        <location evidence="1">Nucleus</location>
        <location evidence="1">Nuclear pore complex</location>
    </subcellularLocation>
</comment>
<feature type="compositionally biased region" description="Low complexity" evidence="11">
    <location>
        <begin position="285"/>
        <end position="322"/>
    </location>
</feature>
<dbReference type="PANTHER" id="PTHR12960:SF0">
    <property type="entry name" value="MRNA EXPORT FACTOR GLE1"/>
    <property type="match status" value="1"/>
</dbReference>
<keyword evidence="7" id="KW-0906">Nuclear pore complex</keyword>
<organism evidence="12 13">
    <name type="scientific">Raphidocelis subcapitata</name>
    <dbReference type="NCBI Taxonomy" id="307507"/>
    <lineage>
        <taxon>Eukaryota</taxon>
        <taxon>Viridiplantae</taxon>
        <taxon>Chlorophyta</taxon>
        <taxon>core chlorophytes</taxon>
        <taxon>Chlorophyceae</taxon>
        <taxon>CS clade</taxon>
        <taxon>Sphaeropleales</taxon>
        <taxon>Selenastraceae</taxon>
        <taxon>Raphidocelis</taxon>
    </lineage>
</organism>
<reference evidence="12 13" key="1">
    <citation type="journal article" date="2018" name="Sci. Rep.">
        <title>Raphidocelis subcapitata (=Pseudokirchneriella subcapitata) provides an insight into genome evolution and environmental adaptations in the Sphaeropleales.</title>
        <authorList>
            <person name="Suzuki S."/>
            <person name="Yamaguchi H."/>
            <person name="Nakajima N."/>
            <person name="Kawachi M."/>
        </authorList>
    </citation>
    <scope>NUCLEOTIDE SEQUENCE [LARGE SCALE GENOMIC DNA]</scope>
    <source>
        <strain evidence="12 13">NIES-35</strain>
    </source>
</reference>
<evidence type="ECO:0000256" key="1">
    <source>
        <dbReference type="ARBA" id="ARBA00004567"/>
    </source>
</evidence>
<dbReference type="GO" id="GO:0005543">
    <property type="term" value="F:phospholipid binding"/>
    <property type="evidence" value="ECO:0007669"/>
    <property type="project" value="TreeGrafter"/>
</dbReference>
<feature type="compositionally biased region" description="Polar residues" evidence="11">
    <location>
        <begin position="67"/>
        <end position="87"/>
    </location>
</feature>
<feature type="compositionally biased region" description="Basic and acidic residues" evidence="11">
    <location>
        <begin position="239"/>
        <end position="284"/>
    </location>
</feature>
<feature type="region of interest" description="Disordered" evidence="11">
    <location>
        <begin position="1"/>
        <end position="141"/>
    </location>
</feature>
<dbReference type="GO" id="GO:0015031">
    <property type="term" value="P:protein transport"/>
    <property type="evidence" value="ECO:0007669"/>
    <property type="project" value="UniProtKB-KW"/>
</dbReference>
<protein>
    <recommendedName>
        <fullName evidence="9">mRNA export factor GLE1</fullName>
    </recommendedName>
    <alternativeName>
        <fullName evidence="10">Nucleoporin GLE1</fullName>
    </alternativeName>
</protein>
<dbReference type="Gene3D" id="1.25.40.510">
    <property type="entry name" value="GLE1-like"/>
    <property type="match status" value="1"/>
</dbReference>
<evidence type="ECO:0000313" key="13">
    <source>
        <dbReference type="Proteomes" id="UP000247498"/>
    </source>
</evidence>
<evidence type="ECO:0000256" key="9">
    <source>
        <dbReference type="ARBA" id="ARBA00026227"/>
    </source>
</evidence>
<keyword evidence="4" id="KW-0509">mRNA transport</keyword>
<evidence type="ECO:0000256" key="6">
    <source>
        <dbReference type="ARBA" id="ARBA00023010"/>
    </source>
</evidence>
<evidence type="ECO:0000313" key="12">
    <source>
        <dbReference type="EMBL" id="GBF94860.1"/>
    </source>
</evidence>
<dbReference type="Pfam" id="PF07817">
    <property type="entry name" value="GLE1"/>
    <property type="match status" value="1"/>
</dbReference>
<dbReference type="OrthoDB" id="420884at2759"/>
<accession>A0A2V0PAG9</accession>
<comment type="caution">
    <text evidence="12">The sequence shown here is derived from an EMBL/GenBank/DDBJ whole genome shotgun (WGS) entry which is preliminary data.</text>
</comment>
<keyword evidence="8" id="KW-0539">Nucleus</keyword>
<evidence type="ECO:0000256" key="2">
    <source>
        <dbReference type="ARBA" id="ARBA00011056"/>
    </source>
</evidence>
<dbReference type="GO" id="GO:0016973">
    <property type="term" value="P:poly(A)+ mRNA export from nucleus"/>
    <property type="evidence" value="ECO:0007669"/>
    <property type="project" value="InterPro"/>
</dbReference>